<gene>
    <name evidence="1" type="ORF">HMPREF1979_02744</name>
</gene>
<sequence length="43" mass="5072">MPSAFGFHTSATPLLFYHTRSDRQHFSTVTQNIQQPREHHPQH</sequence>
<organism evidence="1 2">
    <name type="scientific">Actinomyces johnsonii F0542</name>
    <dbReference type="NCBI Taxonomy" id="1321818"/>
    <lineage>
        <taxon>Bacteria</taxon>
        <taxon>Bacillati</taxon>
        <taxon>Actinomycetota</taxon>
        <taxon>Actinomycetes</taxon>
        <taxon>Actinomycetales</taxon>
        <taxon>Actinomycetaceae</taxon>
        <taxon>Actinomyces</taxon>
    </lineage>
</organism>
<protein>
    <submittedName>
        <fullName evidence="1">Uncharacterized protein</fullName>
    </submittedName>
</protein>
<reference evidence="1 2" key="1">
    <citation type="submission" date="2013-08" db="EMBL/GenBank/DDBJ databases">
        <authorList>
            <person name="Weinstock G."/>
            <person name="Sodergren E."/>
            <person name="Wylie T."/>
            <person name="Fulton L."/>
            <person name="Fulton R."/>
            <person name="Fronick C."/>
            <person name="O'Laughlin M."/>
            <person name="Godfrey J."/>
            <person name="Miner T."/>
            <person name="Herter B."/>
            <person name="Appelbaum E."/>
            <person name="Cordes M."/>
            <person name="Lek S."/>
            <person name="Wollam A."/>
            <person name="Pepin K.H."/>
            <person name="Palsikar V.B."/>
            <person name="Mitreva M."/>
            <person name="Wilson R.K."/>
        </authorList>
    </citation>
    <scope>NUCLEOTIDE SEQUENCE [LARGE SCALE GENOMIC DNA]</scope>
    <source>
        <strain evidence="1 2">F0542</strain>
    </source>
</reference>
<dbReference type="AlphaFoldDB" id="U1RRK7"/>
<evidence type="ECO:0000313" key="1">
    <source>
        <dbReference type="EMBL" id="ERH22283.1"/>
    </source>
</evidence>
<dbReference type="HOGENOM" id="CLU_3228462_0_0_11"/>
<accession>U1RRK7</accession>
<evidence type="ECO:0000313" key="2">
    <source>
        <dbReference type="Proteomes" id="UP000016536"/>
    </source>
</evidence>
<proteinExistence type="predicted"/>
<dbReference type="EMBL" id="AWSE01000192">
    <property type="protein sequence ID" value="ERH22283.1"/>
    <property type="molecule type" value="Genomic_DNA"/>
</dbReference>
<comment type="caution">
    <text evidence="1">The sequence shown here is derived from an EMBL/GenBank/DDBJ whole genome shotgun (WGS) entry which is preliminary data.</text>
</comment>
<keyword evidence="2" id="KW-1185">Reference proteome</keyword>
<dbReference type="Proteomes" id="UP000016536">
    <property type="component" value="Unassembled WGS sequence"/>
</dbReference>
<name>U1RRK7_9ACTO</name>